<feature type="region of interest" description="Disordered" evidence="13">
    <location>
        <begin position="775"/>
        <end position="951"/>
    </location>
</feature>
<dbReference type="Proteomes" id="UP000593567">
    <property type="component" value="Unassembled WGS sequence"/>
</dbReference>
<keyword evidence="2" id="KW-0597">Phosphoprotein</keyword>
<feature type="compositionally biased region" description="Polar residues" evidence="13">
    <location>
        <begin position="514"/>
        <end position="542"/>
    </location>
</feature>
<evidence type="ECO:0000256" key="2">
    <source>
        <dbReference type="ARBA" id="ARBA00022553"/>
    </source>
</evidence>
<feature type="region of interest" description="Disordered" evidence="13">
    <location>
        <begin position="625"/>
        <end position="647"/>
    </location>
</feature>
<dbReference type="SMART" id="SM00252">
    <property type="entry name" value="SH2"/>
    <property type="match status" value="1"/>
</dbReference>
<dbReference type="InterPro" id="IPR000980">
    <property type="entry name" value="SH2"/>
</dbReference>
<feature type="compositionally biased region" description="Polar residues" evidence="13">
    <location>
        <begin position="589"/>
        <end position="599"/>
    </location>
</feature>
<organism evidence="17 18">
    <name type="scientific">Bugula neritina</name>
    <name type="common">Brown bryozoan</name>
    <name type="synonym">Sertularia neritina</name>
    <dbReference type="NCBI Taxonomy" id="10212"/>
    <lineage>
        <taxon>Eukaryota</taxon>
        <taxon>Metazoa</taxon>
        <taxon>Spiralia</taxon>
        <taxon>Lophotrochozoa</taxon>
        <taxon>Bryozoa</taxon>
        <taxon>Gymnolaemata</taxon>
        <taxon>Cheilostomatida</taxon>
        <taxon>Flustrina</taxon>
        <taxon>Buguloidea</taxon>
        <taxon>Bugulidae</taxon>
        <taxon>Bugula</taxon>
    </lineage>
</organism>
<dbReference type="SUPFAM" id="SSF55550">
    <property type="entry name" value="SH2 domain"/>
    <property type="match status" value="1"/>
</dbReference>
<evidence type="ECO:0000256" key="9">
    <source>
        <dbReference type="ARBA" id="ARBA00051245"/>
    </source>
</evidence>
<feature type="domain" description="Protein kinase" evidence="16">
    <location>
        <begin position="174"/>
        <end position="442"/>
    </location>
</feature>
<dbReference type="Pfam" id="PF00018">
    <property type="entry name" value="SH3_1"/>
    <property type="match status" value="1"/>
</dbReference>
<dbReference type="FunFam" id="3.30.505.10:FF:000004">
    <property type="entry name" value="Tyrosine-protein kinase"/>
    <property type="match status" value="1"/>
</dbReference>
<dbReference type="SMART" id="SM00326">
    <property type="entry name" value="SH3"/>
    <property type="match status" value="1"/>
</dbReference>
<dbReference type="FunFam" id="1.10.510.10:FF:000554">
    <property type="entry name" value="Predicted protein"/>
    <property type="match status" value="1"/>
</dbReference>
<evidence type="ECO:0000256" key="3">
    <source>
        <dbReference type="ARBA" id="ARBA00022679"/>
    </source>
</evidence>
<keyword evidence="4 12" id="KW-0547">Nucleotide-binding</keyword>
<dbReference type="EC" id="2.7.10.2" evidence="12"/>
<comment type="catalytic activity">
    <reaction evidence="9 12">
        <text>L-tyrosyl-[protein] + ATP = O-phospho-L-tyrosyl-[protein] + ADP + H(+)</text>
        <dbReference type="Rhea" id="RHEA:10596"/>
        <dbReference type="Rhea" id="RHEA-COMP:10136"/>
        <dbReference type="Rhea" id="RHEA-COMP:20101"/>
        <dbReference type="ChEBI" id="CHEBI:15378"/>
        <dbReference type="ChEBI" id="CHEBI:30616"/>
        <dbReference type="ChEBI" id="CHEBI:46858"/>
        <dbReference type="ChEBI" id="CHEBI:61978"/>
        <dbReference type="ChEBI" id="CHEBI:456216"/>
        <dbReference type="EC" id="2.7.10.2"/>
    </reaction>
</comment>
<evidence type="ECO:0000313" key="18">
    <source>
        <dbReference type="Proteomes" id="UP000593567"/>
    </source>
</evidence>
<feature type="compositionally biased region" description="Basic residues" evidence="13">
    <location>
        <begin position="997"/>
        <end position="1016"/>
    </location>
</feature>
<evidence type="ECO:0000256" key="6">
    <source>
        <dbReference type="ARBA" id="ARBA00022840"/>
    </source>
</evidence>
<dbReference type="Gene3D" id="2.30.30.40">
    <property type="entry name" value="SH3 Domains"/>
    <property type="match status" value="1"/>
</dbReference>
<evidence type="ECO:0000313" key="17">
    <source>
        <dbReference type="EMBL" id="KAF6036046.1"/>
    </source>
</evidence>
<feature type="compositionally biased region" description="Polar residues" evidence="13">
    <location>
        <begin position="897"/>
        <end position="910"/>
    </location>
</feature>
<accession>A0A7J7KEZ8</accession>
<dbReference type="OrthoDB" id="98077at2759"/>
<feature type="compositionally biased region" description="Low complexity" evidence="13">
    <location>
        <begin position="28"/>
        <end position="44"/>
    </location>
</feature>
<feature type="compositionally biased region" description="Low complexity" evidence="13">
    <location>
        <begin position="1018"/>
        <end position="1030"/>
    </location>
</feature>
<dbReference type="InterPro" id="IPR000719">
    <property type="entry name" value="Prot_kinase_dom"/>
</dbReference>
<keyword evidence="18" id="KW-1185">Reference proteome</keyword>
<dbReference type="PRINTS" id="PR00109">
    <property type="entry name" value="TYRKINASE"/>
</dbReference>
<evidence type="ECO:0000256" key="8">
    <source>
        <dbReference type="ARBA" id="ARBA00023137"/>
    </source>
</evidence>
<feature type="region of interest" description="Disordered" evidence="13">
    <location>
        <begin position="679"/>
        <end position="756"/>
    </location>
</feature>
<dbReference type="GO" id="GO:0005524">
    <property type="term" value="F:ATP binding"/>
    <property type="evidence" value="ECO:0007669"/>
    <property type="project" value="UniProtKB-KW"/>
</dbReference>
<dbReference type="PROSITE" id="PS00109">
    <property type="entry name" value="PROTEIN_KINASE_TYR"/>
    <property type="match status" value="1"/>
</dbReference>
<keyword evidence="3 12" id="KW-0808">Transferase</keyword>
<feature type="compositionally biased region" description="Polar residues" evidence="13">
    <location>
        <begin position="45"/>
        <end position="57"/>
    </location>
</feature>
<feature type="compositionally biased region" description="Basic and acidic residues" evidence="13">
    <location>
        <begin position="940"/>
        <end position="951"/>
    </location>
</feature>
<feature type="region of interest" description="Disordered" evidence="13">
    <location>
        <begin position="453"/>
        <end position="600"/>
    </location>
</feature>
<evidence type="ECO:0000256" key="1">
    <source>
        <dbReference type="ARBA" id="ARBA00022443"/>
    </source>
</evidence>
<feature type="compositionally biased region" description="Polar residues" evidence="13">
    <location>
        <begin position="683"/>
        <end position="706"/>
    </location>
</feature>
<protein>
    <recommendedName>
        <fullName evidence="12">Tyrosine-protein kinase</fullName>
        <ecNumber evidence="12">2.7.10.2</ecNumber>
    </recommendedName>
</protein>
<comment type="caution">
    <text evidence="17">The sequence shown here is derived from an EMBL/GenBank/DDBJ whole genome shotgun (WGS) entry which is preliminary data.</text>
</comment>
<feature type="compositionally biased region" description="Polar residues" evidence="13">
    <location>
        <begin position="872"/>
        <end position="882"/>
    </location>
</feature>
<evidence type="ECO:0000256" key="5">
    <source>
        <dbReference type="ARBA" id="ARBA00022777"/>
    </source>
</evidence>
<dbReference type="PRINTS" id="PR00401">
    <property type="entry name" value="SH2DOMAIN"/>
</dbReference>
<dbReference type="InterPro" id="IPR036860">
    <property type="entry name" value="SH2_dom_sf"/>
</dbReference>
<dbReference type="InterPro" id="IPR050198">
    <property type="entry name" value="Non-receptor_tyrosine_kinases"/>
</dbReference>
<dbReference type="InterPro" id="IPR001245">
    <property type="entry name" value="Ser-Thr/Tyr_kinase_cat_dom"/>
</dbReference>
<keyword evidence="5 12" id="KW-0418">Kinase</keyword>
<dbReference type="FunFam" id="2.30.30.40:FF:000010">
    <property type="entry name" value="Tyrosine-protein kinase"/>
    <property type="match status" value="1"/>
</dbReference>
<evidence type="ECO:0000256" key="12">
    <source>
        <dbReference type="RuleBase" id="RU362096"/>
    </source>
</evidence>
<feature type="compositionally biased region" description="Low complexity" evidence="13">
    <location>
        <begin position="777"/>
        <end position="790"/>
    </location>
</feature>
<feature type="compositionally biased region" description="Polar residues" evidence="13">
    <location>
        <begin position="836"/>
        <end position="847"/>
    </location>
</feature>
<keyword evidence="1 11" id="KW-0728">SH3 domain</keyword>
<proteinExistence type="inferred from homology"/>
<dbReference type="Gene3D" id="1.10.510.10">
    <property type="entry name" value="Transferase(Phosphotransferase) domain 1"/>
    <property type="match status" value="1"/>
</dbReference>
<dbReference type="SUPFAM" id="SSF56112">
    <property type="entry name" value="Protein kinase-like (PK-like)"/>
    <property type="match status" value="1"/>
</dbReference>
<evidence type="ECO:0000259" key="14">
    <source>
        <dbReference type="PROSITE" id="PS50001"/>
    </source>
</evidence>
<dbReference type="PROSITE" id="PS50001">
    <property type="entry name" value="SH2"/>
    <property type="match status" value="1"/>
</dbReference>
<evidence type="ECO:0000256" key="13">
    <source>
        <dbReference type="SAM" id="MobiDB-lite"/>
    </source>
</evidence>
<keyword evidence="8 12" id="KW-0829">Tyrosine-protein kinase</keyword>
<gene>
    <name evidence="17" type="ORF">EB796_005651</name>
</gene>
<dbReference type="InterPro" id="IPR035837">
    <property type="entry name" value="ABL_SH2"/>
</dbReference>
<evidence type="ECO:0000256" key="10">
    <source>
        <dbReference type="PROSITE-ProRule" id="PRU00191"/>
    </source>
</evidence>
<evidence type="ECO:0000256" key="11">
    <source>
        <dbReference type="PROSITE-ProRule" id="PRU00192"/>
    </source>
</evidence>
<feature type="compositionally biased region" description="Low complexity" evidence="13">
    <location>
        <begin position="861"/>
        <end position="871"/>
    </location>
</feature>
<feature type="domain" description="SH2" evidence="14">
    <location>
        <begin position="166"/>
        <end position="255"/>
    </location>
</feature>
<dbReference type="AlphaFoldDB" id="A0A7J7KEZ8"/>
<comment type="similarity">
    <text evidence="12">Belongs to the protein kinase superfamily. Tyr protein kinase family.</text>
</comment>
<sequence length="1116" mass="121719">MGIGSSQSKENKSSKHNHHHGAGPSKGSAASSVSSNRSSVRTSSLAPTSSQSLFSNEIDNFGGTNSSAGSRPGTFHADSPFLAKWNSRENLLQHGTTADDPSLFVALYDFQAGGDNQLSIEKGSQMVMLGYNDSEEWCEVRNSSGETGWVPSNYIAPVNSLDKFSWYHGPISRNAAEYLLSSGINGSFLVRESESSPGQCSISLRCEGRVYHYRISDTDGRKYVTPDHKFSTLAELVHHHSTMTDGLVTTLLYPAAKERVCTRQAPLYIITEYMSHGNLLDYLRKSKHQDLGPSVLMYIASQIAAGMEYLESHSFVHRDLAARNCLVGENNTVKDGTYTAHIGAKFPIKWTAPEGLAYNKFSIKSDVWAFGVLLWELATYGMSPYPGIDMTEVYHLLEKGYRMDRPEGCPIDVYHLMRRSWMWDPKDRPSFREARHKLDNMFSDSSVNDEVERVLGEGPGPAPIPSRPQSRTPTQQQQMRSKTPPNRVLASSRVAGRPGIPPPPVGAPVGDTLSIAQSQQAPVSSISRRPSNESQRSVSSRTPPMKHKKSDKSSRPVPPTRTVTANHRNDSFSGEDDRISLKGVHASGLPSSHSQQQPLASVLKLHRRSREFEDLPNIRSVSEGFDESTVMSEPLTSSALSSHSRVGDSIEAEDIRMALEKFGTIPKSSRIGAYLASMEPHKQQQNVSSKSVNTSSAPSNPTSRGVSASPRHLPVGGGDRCSHSLSEKRGRNAINPTGVRPTAGASPWSRVQQDAAMMEAAASVRASAANKHVNTFHSQPSNSHPHPSSQANIQFPPPPTSHPPSNHRQGFSPSTSRHMMSHIAEEAIRRKPGATPSATSANDTDVSTPPPRKPIRAPDTSPSYPGSSPGSDIQSANHQSAASHPPATLEVTHRDNQTVLTLSSPPQQQPDDSHSSTNNNNSTAVDEEDTPPTLPSHNSHHTDSPHSDDVFESVENRRSKILEALTIKGPPAVQSKPRPPSQDSAVPSDQKPAFPKPKPKPMVKKKSGGVVTKHRPPQQQQSLQGGQQGNLSSAATQMLVNEALTLIDTNRVGWTKGLNPFLRLAREHTEQIPLHSKFAYREAVNELDKISGQQENTGLKQQVNQLLNQLVETVQR</sequence>
<feature type="region of interest" description="Disordered" evidence="13">
    <location>
        <begin position="964"/>
        <end position="1030"/>
    </location>
</feature>
<dbReference type="InterPro" id="IPR001452">
    <property type="entry name" value="SH3_domain"/>
</dbReference>
<dbReference type="EMBL" id="VXIV02000790">
    <property type="protein sequence ID" value="KAF6036046.1"/>
    <property type="molecule type" value="Genomic_DNA"/>
</dbReference>
<evidence type="ECO:0000256" key="4">
    <source>
        <dbReference type="ARBA" id="ARBA00022741"/>
    </source>
</evidence>
<evidence type="ECO:0000259" key="16">
    <source>
        <dbReference type="PROSITE" id="PS50011"/>
    </source>
</evidence>
<keyword evidence="7 10" id="KW-0727">SH2 domain</keyword>
<name>A0A7J7KEZ8_BUGNE</name>
<dbReference type="PROSITE" id="PS50002">
    <property type="entry name" value="SH3"/>
    <property type="match status" value="1"/>
</dbReference>
<dbReference type="CDD" id="cd09935">
    <property type="entry name" value="SH2_ABL"/>
    <property type="match status" value="1"/>
</dbReference>
<dbReference type="PRINTS" id="PR00452">
    <property type="entry name" value="SH3DOMAIN"/>
</dbReference>
<dbReference type="Gene3D" id="3.30.505.10">
    <property type="entry name" value="SH2 domain"/>
    <property type="match status" value="1"/>
</dbReference>
<dbReference type="InterPro" id="IPR008266">
    <property type="entry name" value="Tyr_kinase_AS"/>
</dbReference>
<dbReference type="GO" id="GO:0004715">
    <property type="term" value="F:non-membrane spanning protein tyrosine kinase activity"/>
    <property type="evidence" value="ECO:0007669"/>
    <property type="project" value="UniProtKB-EC"/>
</dbReference>
<feature type="compositionally biased region" description="Low complexity" evidence="13">
    <location>
        <begin position="467"/>
        <end position="481"/>
    </location>
</feature>
<feature type="compositionally biased region" description="Basic and acidic residues" evidence="13">
    <location>
        <begin position="720"/>
        <end position="730"/>
    </location>
</feature>
<dbReference type="SMART" id="SM00219">
    <property type="entry name" value="TyrKc"/>
    <property type="match status" value="1"/>
</dbReference>
<feature type="compositionally biased region" description="Polar residues" evidence="13">
    <location>
        <begin position="629"/>
        <end position="644"/>
    </location>
</feature>
<feature type="domain" description="SH3" evidence="15">
    <location>
        <begin position="99"/>
        <end position="160"/>
    </location>
</feature>
<feature type="region of interest" description="Disordered" evidence="13">
    <location>
        <begin position="1"/>
        <end position="57"/>
    </location>
</feature>
<feature type="compositionally biased region" description="Basic and acidic residues" evidence="13">
    <location>
        <begin position="567"/>
        <end position="580"/>
    </location>
</feature>
<dbReference type="PROSITE" id="PS50011">
    <property type="entry name" value="PROTEIN_KINASE_DOM"/>
    <property type="match status" value="1"/>
</dbReference>
<dbReference type="InterPro" id="IPR011009">
    <property type="entry name" value="Kinase-like_dom_sf"/>
</dbReference>
<evidence type="ECO:0000259" key="15">
    <source>
        <dbReference type="PROSITE" id="PS50002"/>
    </source>
</evidence>
<reference evidence="17" key="1">
    <citation type="submission" date="2020-06" db="EMBL/GenBank/DDBJ databases">
        <title>Draft genome of Bugula neritina, a colonial animal packing powerful symbionts and potential medicines.</title>
        <authorList>
            <person name="Rayko M."/>
        </authorList>
    </citation>
    <scope>NUCLEOTIDE SEQUENCE [LARGE SCALE GENOMIC DNA]</scope>
    <source>
        <strain evidence="17">Kwan_BN1</strain>
    </source>
</reference>
<keyword evidence="6 12" id="KW-0067">ATP-binding</keyword>
<feature type="compositionally biased region" description="Polar residues" evidence="13">
    <location>
        <begin position="806"/>
        <end position="818"/>
    </location>
</feature>
<dbReference type="InterPro" id="IPR020635">
    <property type="entry name" value="Tyr_kinase_cat_dom"/>
</dbReference>
<dbReference type="Pfam" id="PF00017">
    <property type="entry name" value="SH2"/>
    <property type="match status" value="1"/>
</dbReference>
<dbReference type="Pfam" id="PF07714">
    <property type="entry name" value="PK_Tyr_Ser-Thr"/>
    <property type="match status" value="1"/>
</dbReference>
<evidence type="ECO:0000256" key="7">
    <source>
        <dbReference type="ARBA" id="ARBA00022999"/>
    </source>
</evidence>
<dbReference type="PANTHER" id="PTHR24418">
    <property type="entry name" value="TYROSINE-PROTEIN KINASE"/>
    <property type="match status" value="1"/>
</dbReference>
<dbReference type="CDD" id="cd11850">
    <property type="entry name" value="SH3_Abl"/>
    <property type="match status" value="1"/>
</dbReference>